<reference evidence="1 2" key="1">
    <citation type="submission" date="2014-04" db="EMBL/GenBank/DDBJ databases">
        <authorList>
            <consortium name="DOE Joint Genome Institute"/>
            <person name="Kuo A."/>
            <person name="Kohler A."/>
            <person name="Costa M.D."/>
            <person name="Nagy L.G."/>
            <person name="Floudas D."/>
            <person name="Copeland A."/>
            <person name="Barry K.W."/>
            <person name="Cichocki N."/>
            <person name="Veneault-Fourrey C."/>
            <person name="LaButti K."/>
            <person name="Lindquist E.A."/>
            <person name="Lipzen A."/>
            <person name="Lundell T."/>
            <person name="Morin E."/>
            <person name="Murat C."/>
            <person name="Sun H."/>
            <person name="Tunlid A."/>
            <person name="Henrissat B."/>
            <person name="Grigoriev I.V."/>
            <person name="Hibbett D.S."/>
            <person name="Martin F."/>
            <person name="Nordberg H.P."/>
            <person name="Cantor M.N."/>
            <person name="Hua S.X."/>
        </authorList>
    </citation>
    <scope>NUCLEOTIDE SEQUENCE [LARGE SCALE GENOMIC DNA]</scope>
    <source>
        <strain evidence="1 2">Marx 270</strain>
    </source>
</reference>
<evidence type="ECO:0000313" key="2">
    <source>
        <dbReference type="Proteomes" id="UP000054217"/>
    </source>
</evidence>
<organism evidence="1 2">
    <name type="scientific">Pisolithus tinctorius Marx 270</name>
    <dbReference type="NCBI Taxonomy" id="870435"/>
    <lineage>
        <taxon>Eukaryota</taxon>
        <taxon>Fungi</taxon>
        <taxon>Dikarya</taxon>
        <taxon>Basidiomycota</taxon>
        <taxon>Agaricomycotina</taxon>
        <taxon>Agaricomycetes</taxon>
        <taxon>Agaricomycetidae</taxon>
        <taxon>Boletales</taxon>
        <taxon>Sclerodermatineae</taxon>
        <taxon>Pisolithaceae</taxon>
        <taxon>Pisolithus</taxon>
    </lineage>
</organism>
<keyword evidence="2" id="KW-1185">Reference proteome</keyword>
<accession>A0A0C3NNG7</accession>
<proteinExistence type="predicted"/>
<protein>
    <submittedName>
        <fullName evidence="1">Uncharacterized protein</fullName>
    </submittedName>
</protein>
<gene>
    <name evidence="1" type="ORF">M404DRAFT_972070</name>
</gene>
<dbReference type="AlphaFoldDB" id="A0A0C3NNG7"/>
<feature type="non-terminal residue" evidence="1">
    <location>
        <position position="1"/>
    </location>
</feature>
<dbReference type="OrthoDB" id="3162439at2759"/>
<dbReference type="InParanoid" id="A0A0C3NNG7"/>
<sequence length="107" mass="12228">EIPRSNKGYPSTHIPHVQLLHRKAARTGTTRNQVFRIWSVGTPSQSCKLMSMKYGSQDVTATLVMAPSRIVLETVKSIPLRWMIQEIFKTEVGILFHRSMFQQIGMD</sequence>
<evidence type="ECO:0000313" key="1">
    <source>
        <dbReference type="EMBL" id="KIN97180.1"/>
    </source>
</evidence>
<reference evidence="2" key="2">
    <citation type="submission" date="2015-01" db="EMBL/GenBank/DDBJ databases">
        <title>Evolutionary Origins and Diversification of the Mycorrhizal Mutualists.</title>
        <authorList>
            <consortium name="DOE Joint Genome Institute"/>
            <consortium name="Mycorrhizal Genomics Consortium"/>
            <person name="Kohler A."/>
            <person name="Kuo A."/>
            <person name="Nagy L.G."/>
            <person name="Floudas D."/>
            <person name="Copeland A."/>
            <person name="Barry K.W."/>
            <person name="Cichocki N."/>
            <person name="Veneault-Fourrey C."/>
            <person name="LaButti K."/>
            <person name="Lindquist E.A."/>
            <person name="Lipzen A."/>
            <person name="Lundell T."/>
            <person name="Morin E."/>
            <person name="Murat C."/>
            <person name="Riley R."/>
            <person name="Ohm R."/>
            <person name="Sun H."/>
            <person name="Tunlid A."/>
            <person name="Henrissat B."/>
            <person name="Grigoriev I.V."/>
            <person name="Hibbett D.S."/>
            <person name="Martin F."/>
        </authorList>
    </citation>
    <scope>NUCLEOTIDE SEQUENCE [LARGE SCALE GENOMIC DNA]</scope>
    <source>
        <strain evidence="2">Marx 270</strain>
    </source>
</reference>
<feature type="non-terminal residue" evidence="1">
    <location>
        <position position="107"/>
    </location>
</feature>
<dbReference type="HOGENOM" id="CLU_2216214_0_0_1"/>
<name>A0A0C3NNG7_PISTI</name>
<dbReference type="Proteomes" id="UP000054217">
    <property type="component" value="Unassembled WGS sequence"/>
</dbReference>
<dbReference type="EMBL" id="KN832033">
    <property type="protein sequence ID" value="KIN97180.1"/>
    <property type="molecule type" value="Genomic_DNA"/>
</dbReference>